<name>A0ABT6R866_9BACT</name>
<reference evidence="1 2" key="1">
    <citation type="submission" date="2023-05" db="EMBL/GenBank/DDBJ databases">
        <title>Genome sequence of Pinibacter sp. MAH-24.</title>
        <authorList>
            <person name="Huq M.A."/>
        </authorList>
    </citation>
    <scope>NUCLEOTIDE SEQUENCE [LARGE SCALE GENOMIC DNA]</scope>
    <source>
        <strain evidence="1 2">MAH-24</strain>
    </source>
</reference>
<keyword evidence="2" id="KW-1185">Reference proteome</keyword>
<protein>
    <recommendedName>
        <fullName evidence="3">Lipoprotein</fullName>
    </recommendedName>
</protein>
<dbReference type="PROSITE" id="PS51257">
    <property type="entry name" value="PROKAR_LIPOPROTEIN"/>
    <property type="match status" value="1"/>
</dbReference>
<dbReference type="RefSeq" id="WP_282332789.1">
    <property type="nucleotide sequence ID" value="NZ_JASBRG010000001.1"/>
</dbReference>
<proteinExistence type="predicted"/>
<evidence type="ECO:0000313" key="2">
    <source>
        <dbReference type="Proteomes" id="UP001226434"/>
    </source>
</evidence>
<gene>
    <name evidence="1" type="ORF">QJ048_02695</name>
</gene>
<organism evidence="1 2">
    <name type="scientific">Pinibacter soli</name>
    <dbReference type="NCBI Taxonomy" id="3044211"/>
    <lineage>
        <taxon>Bacteria</taxon>
        <taxon>Pseudomonadati</taxon>
        <taxon>Bacteroidota</taxon>
        <taxon>Chitinophagia</taxon>
        <taxon>Chitinophagales</taxon>
        <taxon>Chitinophagaceae</taxon>
        <taxon>Pinibacter</taxon>
    </lineage>
</organism>
<evidence type="ECO:0008006" key="3">
    <source>
        <dbReference type="Google" id="ProtNLM"/>
    </source>
</evidence>
<dbReference type="EMBL" id="JASBRG010000001">
    <property type="protein sequence ID" value="MDI3318661.1"/>
    <property type="molecule type" value="Genomic_DNA"/>
</dbReference>
<sequence>MKKTVFYCLIFFFLFSCKKNDDKTGTATALNTFELKAGDCKELLDRTSVCFDSVLNDSRCPIGATCFWAGNAVVKLGITKDQTKHVIKLNTLSSFQTDTTIDNLYISLVELTPYPNIQTNSRDSGKVKLTIADLDKLKSNAKVLGPSTDKCQCCWGWTIKIGNDTIMSSDNIIGQKIGYNNSTPIAVYIELGEIETTCSNNGNRNHYKINQIIKTR</sequence>
<dbReference type="Proteomes" id="UP001226434">
    <property type="component" value="Unassembled WGS sequence"/>
</dbReference>
<evidence type="ECO:0000313" key="1">
    <source>
        <dbReference type="EMBL" id="MDI3318661.1"/>
    </source>
</evidence>
<accession>A0ABT6R866</accession>
<comment type="caution">
    <text evidence="1">The sequence shown here is derived from an EMBL/GenBank/DDBJ whole genome shotgun (WGS) entry which is preliminary data.</text>
</comment>